<comment type="similarity">
    <text evidence="1 5">Belongs to the HisA/HisF family.</text>
</comment>
<evidence type="ECO:0000256" key="1">
    <source>
        <dbReference type="ARBA" id="ARBA00009667"/>
    </source>
</evidence>
<accession>A0A1U9RRG4</accession>
<dbReference type="AlphaFoldDB" id="A0A1U9RRG4"/>
<proteinExistence type="inferred from homology"/>
<dbReference type="PANTHER" id="PTHR21235:SF2">
    <property type="entry name" value="IMIDAZOLE GLYCEROL PHOSPHATE SYNTHASE HISHF"/>
    <property type="match status" value="1"/>
</dbReference>
<keyword evidence="6" id="KW-1133">Transmembrane helix</keyword>
<protein>
    <submittedName>
        <fullName evidence="7">Imidazole glycerol phosphate synthase cyclase subunit</fullName>
        <ecNumber evidence="7">4.1.3.-</ecNumber>
    </submittedName>
</protein>
<keyword evidence="3 5" id="KW-0368">Histidine biosynthesis</keyword>
<dbReference type="InterPro" id="IPR050064">
    <property type="entry name" value="IGPS_HisA/HisF"/>
</dbReference>
<dbReference type="PANTHER" id="PTHR21235">
    <property type="entry name" value="IMIDAZOLE GLYCEROL PHOSPHATE SYNTHASE SUBUNIT HISF/H IGP SYNTHASE SUBUNIT HISF/H"/>
    <property type="match status" value="1"/>
</dbReference>
<keyword evidence="7" id="KW-0456">Lyase</keyword>
<evidence type="ECO:0000256" key="6">
    <source>
        <dbReference type="SAM" id="Phobius"/>
    </source>
</evidence>
<gene>
    <name evidence="7" type="ORF">BW244_0072</name>
</gene>
<evidence type="ECO:0000256" key="3">
    <source>
        <dbReference type="ARBA" id="ARBA00023102"/>
    </source>
</evidence>
<dbReference type="RefSeq" id="WP_211118598.1">
    <property type="nucleotide sequence ID" value="NZ_CP019943.1"/>
</dbReference>
<dbReference type="Gene3D" id="3.20.20.70">
    <property type="entry name" value="Aldolase class I"/>
    <property type="match status" value="1"/>
</dbReference>
<keyword evidence="6" id="KW-0812">Transmembrane</keyword>
<keyword evidence="2 5" id="KW-0028">Amino-acid biosynthesis</keyword>
<dbReference type="GO" id="GO:0000107">
    <property type="term" value="F:imidazoleglycerol-phosphate synthase activity"/>
    <property type="evidence" value="ECO:0007669"/>
    <property type="project" value="TreeGrafter"/>
</dbReference>
<evidence type="ECO:0000313" key="7">
    <source>
        <dbReference type="EMBL" id="AQU89490.1"/>
    </source>
</evidence>
<dbReference type="Pfam" id="PF00977">
    <property type="entry name" value="His_biosynth"/>
    <property type="match status" value="1"/>
</dbReference>
<comment type="pathway">
    <text evidence="4">Amino-acid biosynthesis.</text>
</comment>
<evidence type="ECO:0000256" key="4">
    <source>
        <dbReference type="ARBA" id="ARBA00029440"/>
    </source>
</evidence>
<dbReference type="InterPro" id="IPR006062">
    <property type="entry name" value="His_biosynth"/>
</dbReference>
<dbReference type="SUPFAM" id="SSF51366">
    <property type="entry name" value="Ribulose-phoshate binding barrel"/>
    <property type="match status" value="1"/>
</dbReference>
<sequence length="243" mass="27868">MIRIISCLDIKNNLVVKGEKFKKLKIINNPYLLCKKYEFYKTDEIVLLDITSNYTKKSLSYKNIKLISKKTNIPISIGGGIKNLIKISKLLKLGADRIILNSSCYNNIVFLKTISNLYGSQSLIISIDIILENNIYITYKNSGYIKTNFELLDWVIIVKKMGCGEILITSIQNDGTKAGYDIESVIYIRKNIEISIIISGGLGSINDIYYIYKYCKINSFLIASVFHFNYLLPIYFKKYINLL</sequence>
<dbReference type="GO" id="GO:0000105">
    <property type="term" value="P:L-histidine biosynthetic process"/>
    <property type="evidence" value="ECO:0007669"/>
    <property type="project" value="UniProtKB-KW"/>
</dbReference>
<dbReference type="Proteomes" id="UP000189666">
    <property type="component" value="Chromosome"/>
</dbReference>
<keyword evidence="6" id="KW-0472">Membrane</keyword>
<dbReference type="InterPro" id="IPR011060">
    <property type="entry name" value="RibuloseP-bd_barrel"/>
</dbReference>
<evidence type="ECO:0000256" key="5">
    <source>
        <dbReference type="RuleBase" id="RU003657"/>
    </source>
</evidence>
<dbReference type="EMBL" id="CP019943">
    <property type="protein sequence ID" value="AQU89490.1"/>
    <property type="molecule type" value="Genomic_DNA"/>
</dbReference>
<dbReference type="InterPro" id="IPR013785">
    <property type="entry name" value="Aldolase_TIM"/>
</dbReference>
<evidence type="ECO:0000313" key="8">
    <source>
        <dbReference type="Proteomes" id="UP000189666"/>
    </source>
</evidence>
<name>A0A1U9RRG4_CARRU</name>
<reference evidence="7 8" key="1">
    <citation type="submission" date="2017-02" db="EMBL/GenBank/DDBJ databases">
        <title>Complete Genome of Candidatus Carsonella ruddii strain BC, a Nutritional Endosymbiont of Bactericera cockerelli.</title>
        <authorList>
            <person name="Riley A.B."/>
            <person name="Kim D.H."/>
            <person name="Hansen A.K."/>
        </authorList>
    </citation>
    <scope>NUCLEOTIDE SEQUENCE [LARGE SCALE GENOMIC DNA]</scope>
    <source>
        <strain evidence="7 8">BC</strain>
    </source>
</reference>
<dbReference type="EC" id="4.1.3.-" evidence="7"/>
<dbReference type="GO" id="GO:0016829">
    <property type="term" value="F:lyase activity"/>
    <property type="evidence" value="ECO:0007669"/>
    <property type="project" value="UniProtKB-KW"/>
</dbReference>
<evidence type="ECO:0000256" key="2">
    <source>
        <dbReference type="ARBA" id="ARBA00022605"/>
    </source>
</evidence>
<feature type="transmembrane region" description="Helical" evidence="6">
    <location>
        <begin position="217"/>
        <end position="236"/>
    </location>
</feature>
<organism evidence="7 8">
    <name type="scientific">Carsonella ruddii</name>
    <dbReference type="NCBI Taxonomy" id="114186"/>
    <lineage>
        <taxon>Bacteria</taxon>
        <taxon>Pseudomonadati</taxon>
        <taxon>Pseudomonadota</taxon>
        <taxon>Gammaproteobacteria</taxon>
        <taxon>Oceanospirillales</taxon>
        <taxon>Halomonadaceae</taxon>
        <taxon>Zymobacter group</taxon>
        <taxon>Candidatus Carsonella</taxon>
    </lineage>
</organism>